<organism evidence="1 2">
    <name type="scientific">Bauhinia variegata</name>
    <name type="common">Purple orchid tree</name>
    <name type="synonym">Phanera variegata</name>
    <dbReference type="NCBI Taxonomy" id="167791"/>
    <lineage>
        <taxon>Eukaryota</taxon>
        <taxon>Viridiplantae</taxon>
        <taxon>Streptophyta</taxon>
        <taxon>Embryophyta</taxon>
        <taxon>Tracheophyta</taxon>
        <taxon>Spermatophyta</taxon>
        <taxon>Magnoliopsida</taxon>
        <taxon>eudicotyledons</taxon>
        <taxon>Gunneridae</taxon>
        <taxon>Pentapetalae</taxon>
        <taxon>rosids</taxon>
        <taxon>fabids</taxon>
        <taxon>Fabales</taxon>
        <taxon>Fabaceae</taxon>
        <taxon>Cercidoideae</taxon>
        <taxon>Cercideae</taxon>
        <taxon>Bauhiniinae</taxon>
        <taxon>Bauhinia</taxon>
    </lineage>
</organism>
<keyword evidence="2" id="KW-1185">Reference proteome</keyword>
<dbReference type="Proteomes" id="UP000828941">
    <property type="component" value="Chromosome 12"/>
</dbReference>
<sequence>MGGGRKTKTYTLKEKSQPAPSVNFSVTARNLRKSELGGVVFGCKHSTIKECFSNQLFGLPAPHISYVKNIAPGLPLFLFNYSDRKLYGVFEAASEGRLNINPHGWTVDDSECTPFPAQVRIRTRIECKPLLEDQFGPIIADNYYERKLFWFELDREQTYKLISMFSSSPATVKSAFTKSTARQSTLFETAYSSNARPEGGGSERPPLDVNVANKQQPNTEWAEKELKLTGVTPYSGRLYASVVKSDFHPGQVHTGCSSSDTHGLHGEKRSIGNEEAAEHWIEKSNVEHAYFPDRAEMNALPSHLLVGDTRNSHSDVERPQSCCSIVKDPDSSQKKWSGLYENSIPSAGRFEVEEIVTHDLELNLPIADQFNNTLESSCIRSELDAESNSLDGLMNESEQFDEQCECVVQQMEYQCLSVAREDDSCIPQSDLGVGLSIVDARWEARHLETKATEGNTSRSDEYEIENSCLSEVDMLSRVKSSDHKLSVNMILEELNKLKLNQFKEHQKIRSLENELVESRRAINNLKQHLMASEFCSLPELVIKSESWGDASVFIVGGFDGSSFLSTLDCYHPSSDTLDSLCTMTCPRSSTSSVKFNGEVFVIGGVHKNLCVDTVESYNLVRNQWVTHPSLNRKKGNLAGISLNEKIYAIGGGNEIQCFAEVEMFDFDIGRWIPTRSMLEKSFAPAVAEINGMVYVVGGYDGRNYLKSVEGFDPGQYSFSRVESMSTKRGCLSLAVLNEKLYAIGGYNGEQMVSTVEVFDPRMGWWMAGESMNHSRGYSAAVVIGNSVFVIGGYDGKVLDTVEFYKEGIGWQSTTLRAVGKRCSFSAILL</sequence>
<reference evidence="1 2" key="1">
    <citation type="journal article" date="2022" name="DNA Res.">
        <title>Chromosomal-level genome assembly of the orchid tree Bauhinia variegata (Leguminosae; Cercidoideae) supports the allotetraploid origin hypothesis of Bauhinia.</title>
        <authorList>
            <person name="Zhong Y."/>
            <person name="Chen Y."/>
            <person name="Zheng D."/>
            <person name="Pang J."/>
            <person name="Liu Y."/>
            <person name="Luo S."/>
            <person name="Meng S."/>
            <person name="Qian L."/>
            <person name="Wei D."/>
            <person name="Dai S."/>
            <person name="Zhou R."/>
        </authorList>
    </citation>
    <scope>NUCLEOTIDE SEQUENCE [LARGE SCALE GENOMIC DNA]</scope>
    <source>
        <strain evidence="1">BV-YZ2020</strain>
    </source>
</reference>
<comment type="caution">
    <text evidence="1">The sequence shown here is derived from an EMBL/GenBank/DDBJ whole genome shotgun (WGS) entry which is preliminary data.</text>
</comment>
<protein>
    <submittedName>
        <fullName evidence="1">Uncharacterized protein</fullName>
    </submittedName>
</protein>
<gene>
    <name evidence="1" type="ORF">L6164_029781</name>
</gene>
<dbReference type="EMBL" id="CM039437">
    <property type="protein sequence ID" value="KAI4306510.1"/>
    <property type="molecule type" value="Genomic_DNA"/>
</dbReference>
<proteinExistence type="predicted"/>
<evidence type="ECO:0000313" key="1">
    <source>
        <dbReference type="EMBL" id="KAI4306510.1"/>
    </source>
</evidence>
<name>A0ACB9LAH1_BAUVA</name>
<accession>A0ACB9LAH1</accession>
<evidence type="ECO:0000313" key="2">
    <source>
        <dbReference type="Proteomes" id="UP000828941"/>
    </source>
</evidence>